<reference evidence="3" key="1">
    <citation type="submission" date="2016-10" db="EMBL/GenBank/DDBJ databases">
        <authorList>
            <person name="Varghese N."/>
            <person name="Submissions S."/>
        </authorList>
    </citation>
    <scope>NUCLEOTIDE SEQUENCE [LARGE SCALE GENOMIC DNA]</scope>
    <source>
        <strain evidence="3">CGMCC 4.3516</strain>
    </source>
</reference>
<dbReference type="OrthoDB" id="2376237at2"/>
<name>A0A1G6SH23_9ACTN</name>
<evidence type="ECO:0000313" key="3">
    <source>
        <dbReference type="Proteomes" id="UP000198949"/>
    </source>
</evidence>
<evidence type="ECO:0000259" key="1">
    <source>
        <dbReference type="Pfam" id="PF11695"/>
    </source>
</evidence>
<dbReference type="Pfam" id="PF11695">
    <property type="entry name" value="DUF3291"/>
    <property type="match status" value="1"/>
</dbReference>
<dbReference type="InterPro" id="IPR021708">
    <property type="entry name" value="DUF3291"/>
</dbReference>
<feature type="domain" description="DUF3291" evidence="1">
    <location>
        <begin position="7"/>
        <end position="145"/>
    </location>
</feature>
<sequence length="151" mass="16886">MSTGHELAQVNIGRMLAPLDSPVMKDFMDGLDEVNAAADASEGFVWRLVGDDGDNATGFRFYGDEWLIVNMSVWTDAASLKSYVFGPAHRPFLQRRREWFEHLAEAITALWWVPAGGRPTVQDAEKRLTLLREKGPTAASFTMRTLFEPPA</sequence>
<dbReference type="SUPFAM" id="SSF54909">
    <property type="entry name" value="Dimeric alpha+beta barrel"/>
    <property type="match status" value="1"/>
</dbReference>
<dbReference type="Proteomes" id="UP000198949">
    <property type="component" value="Unassembled WGS sequence"/>
</dbReference>
<dbReference type="STRING" id="58114.SAMN05216270_10262"/>
<protein>
    <recommendedName>
        <fullName evidence="1">DUF3291 domain-containing protein</fullName>
    </recommendedName>
</protein>
<dbReference type="AlphaFoldDB" id="A0A1G6SH23"/>
<organism evidence="2 3">
    <name type="scientific">Glycomyces harbinensis</name>
    <dbReference type="NCBI Taxonomy" id="58114"/>
    <lineage>
        <taxon>Bacteria</taxon>
        <taxon>Bacillati</taxon>
        <taxon>Actinomycetota</taxon>
        <taxon>Actinomycetes</taxon>
        <taxon>Glycomycetales</taxon>
        <taxon>Glycomycetaceae</taxon>
        <taxon>Glycomyces</taxon>
    </lineage>
</organism>
<gene>
    <name evidence="2" type="ORF">SAMN05216270_10262</name>
</gene>
<dbReference type="EMBL" id="FNAD01000002">
    <property type="protein sequence ID" value="SDD15415.1"/>
    <property type="molecule type" value="Genomic_DNA"/>
</dbReference>
<accession>A0A1G6SH23</accession>
<evidence type="ECO:0000313" key="2">
    <source>
        <dbReference type="EMBL" id="SDD15415.1"/>
    </source>
</evidence>
<proteinExistence type="predicted"/>
<keyword evidence="3" id="KW-1185">Reference proteome</keyword>
<dbReference type="RefSeq" id="WP_091028884.1">
    <property type="nucleotide sequence ID" value="NZ_FNAD01000002.1"/>
</dbReference>
<dbReference type="InterPro" id="IPR011008">
    <property type="entry name" value="Dimeric_a/b-barrel"/>
</dbReference>